<gene>
    <name evidence="2" type="ORF">EAX61_10645</name>
</gene>
<proteinExistence type="predicted"/>
<dbReference type="AlphaFoldDB" id="A0A3M0G5N5"/>
<comment type="caution">
    <text evidence="2">The sequence shown here is derived from an EMBL/GenBank/DDBJ whole genome shotgun (WGS) entry which is preliminary data.</text>
</comment>
<dbReference type="EMBL" id="REFV01000010">
    <property type="protein sequence ID" value="RMB57572.1"/>
    <property type="molecule type" value="Genomic_DNA"/>
</dbReference>
<reference evidence="2 3" key="1">
    <citation type="submission" date="2018-10" db="EMBL/GenBank/DDBJ databases">
        <title>Dokdonia luteus sp. nov., isolated from sea water.</title>
        <authorList>
            <person name="Zhou L.Y."/>
            <person name="Du Z.J."/>
        </authorList>
    </citation>
    <scope>NUCLEOTIDE SEQUENCE [LARGE SCALE GENOMIC DNA]</scope>
    <source>
        <strain evidence="2 3">SH27</strain>
    </source>
</reference>
<dbReference type="RefSeq" id="WP_121917679.1">
    <property type="nucleotide sequence ID" value="NZ_REFV01000010.1"/>
</dbReference>
<name>A0A3M0G5N5_9FLAO</name>
<sequence length="154" mass="17481">MFHKVKVILIVVCGLLAVATLIDFDFDSGTFTEQIEGSDQKRQRYYNAGGNSHKTFKVYTNSFSIPVTKVFYKTIQEGDQVVVSKSLLFEEINKVENVRTTVSETHSMRYFSGLAIPILMLIVAGLAFKFKNKYETLIFVVCVLTIANFIYILN</sequence>
<evidence type="ECO:0000313" key="2">
    <source>
        <dbReference type="EMBL" id="RMB57572.1"/>
    </source>
</evidence>
<accession>A0A3M0G5N5</accession>
<keyword evidence="1" id="KW-1133">Transmembrane helix</keyword>
<organism evidence="2 3">
    <name type="scientific">Dokdonia sinensis</name>
    <dbReference type="NCBI Taxonomy" id="2479847"/>
    <lineage>
        <taxon>Bacteria</taxon>
        <taxon>Pseudomonadati</taxon>
        <taxon>Bacteroidota</taxon>
        <taxon>Flavobacteriia</taxon>
        <taxon>Flavobacteriales</taxon>
        <taxon>Flavobacteriaceae</taxon>
        <taxon>Dokdonia</taxon>
    </lineage>
</organism>
<feature type="transmembrane region" description="Helical" evidence="1">
    <location>
        <begin position="7"/>
        <end position="24"/>
    </location>
</feature>
<keyword evidence="1" id="KW-0472">Membrane</keyword>
<feature type="transmembrane region" description="Helical" evidence="1">
    <location>
        <begin position="137"/>
        <end position="153"/>
    </location>
</feature>
<keyword evidence="1" id="KW-0812">Transmembrane</keyword>
<protein>
    <submittedName>
        <fullName evidence="2">Uncharacterized protein</fullName>
    </submittedName>
</protein>
<dbReference type="OrthoDB" id="982428at2"/>
<dbReference type="Proteomes" id="UP000281985">
    <property type="component" value="Unassembled WGS sequence"/>
</dbReference>
<feature type="transmembrane region" description="Helical" evidence="1">
    <location>
        <begin position="110"/>
        <end position="130"/>
    </location>
</feature>
<evidence type="ECO:0000313" key="3">
    <source>
        <dbReference type="Proteomes" id="UP000281985"/>
    </source>
</evidence>
<keyword evidence="3" id="KW-1185">Reference proteome</keyword>
<evidence type="ECO:0000256" key="1">
    <source>
        <dbReference type="SAM" id="Phobius"/>
    </source>
</evidence>